<evidence type="ECO:0000313" key="4">
    <source>
        <dbReference type="Proteomes" id="UP001152797"/>
    </source>
</evidence>
<dbReference type="AlphaFoldDB" id="A0A9P1D0E7"/>
<organism evidence="1">
    <name type="scientific">Cladocopium goreaui</name>
    <dbReference type="NCBI Taxonomy" id="2562237"/>
    <lineage>
        <taxon>Eukaryota</taxon>
        <taxon>Sar</taxon>
        <taxon>Alveolata</taxon>
        <taxon>Dinophyceae</taxon>
        <taxon>Suessiales</taxon>
        <taxon>Symbiodiniaceae</taxon>
        <taxon>Cladocopium</taxon>
    </lineage>
</organism>
<dbReference type="Gene3D" id="3.40.50.300">
    <property type="entry name" value="P-loop containing nucleotide triphosphate hydrolases"/>
    <property type="match status" value="1"/>
</dbReference>
<dbReference type="SUPFAM" id="SSF52540">
    <property type="entry name" value="P-loop containing nucleoside triphosphate hydrolases"/>
    <property type="match status" value="1"/>
</dbReference>
<dbReference type="Proteomes" id="UP001152797">
    <property type="component" value="Unassembled WGS sequence"/>
</dbReference>
<dbReference type="EMBL" id="CAMXCT010002868">
    <property type="protein sequence ID" value="CAI4000980.1"/>
    <property type="molecule type" value="Genomic_DNA"/>
</dbReference>
<dbReference type="EMBL" id="CAMXCT020002868">
    <property type="protein sequence ID" value="CAL1154355.1"/>
    <property type="molecule type" value="Genomic_DNA"/>
</dbReference>
<reference evidence="2" key="2">
    <citation type="submission" date="2024-04" db="EMBL/GenBank/DDBJ databases">
        <authorList>
            <person name="Chen Y."/>
            <person name="Shah S."/>
            <person name="Dougan E. K."/>
            <person name="Thang M."/>
            <person name="Chan C."/>
        </authorList>
    </citation>
    <scope>NUCLEOTIDE SEQUENCE [LARGE SCALE GENOMIC DNA]</scope>
</reference>
<comment type="caution">
    <text evidence="1">The sequence shown here is derived from an EMBL/GenBank/DDBJ whole genome shotgun (WGS) entry which is preliminary data.</text>
</comment>
<protein>
    <submittedName>
        <fullName evidence="3">Protein NLRC3</fullName>
    </submittedName>
</protein>
<proteinExistence type="predicted"/>
<dbReference type="EMBL" id="CAMXCT030002868">
    <property type="protein sequence ID" value="CAL4788292.1"/>
    <property type="molecule type" value="Genomic_DNA"/>
</dbReference>
<evidence type="ECO:0000313" key="2">
    <source>
        <dbReference type="EMBL" id="CAL1154355.1"/>
    </source>
</evidence>
<evidence type="ECO:0000313" key="1">
    <source>
        <dbReference type="EMBL" id="CAI4000980.1"/>
    </source>
</evidence>
<evidence type="ECO:0000313" key="3">
    <source>
        <dbReference type="EMBL" id="CAL4788292.1"/>
    </source>
</evidence>
<name>A0A9P1D0E7_9DINO</name>
<reference evidence="1" key="1">
    <citation type="submission" date="2022-10" db="EMBL/GenBank/DDBJ databases">
        <authorList>
            <person name="Chen Y."/>
            <person name="Dougan E. K."/>
            <person name="Chan C."/>
            <person name="Rhodes N."/>
            <person name="Thang M."/>
        </authorList>
    </citation>
    <scope>NUCLEOTIDE SEQUENCE</scope>
</reference>
<accession>A0A9P1D0E7</accession>
<dbReference type="InterPro" id="IPR027417">
    <property type="entry name" value="P-loop_NTPase"/>
</dbReference>
<keyword evidence="4" id="KW-1185">Reference proteome</keyword>
<sequence length="216" mass="24050">MCKQRQGSLLPKRIDSIAVINHEVVGSILHATALGPDKVLEGLGEVAQLLQSRSVKPLTVSRYHSDKEEVLTPRARANAEIQRLKKLSLEQQRNGVAPLPVVRLCFVGRGRAGKTTTLRRLKGEPFRDEEPSTHGLDVWACRAEADLKADDNQRQPWKKWEESMHLSALKALEGKPCFRNFQGVLPLSNACLCNIDVLMLQRGQASEPEFTEGTIP</sequence>
<gene>
    <name evidence="1" type="ORF">C1SCF055_LOCUS27058</name>
</gene>